<proteinExistence type="inferred from homology"/>
<evidence type="ECO:0000256" key="1">
    <source>
        <dbReference type="ARBA" id="ARBA00004613"/>
    </source>
</evidence>
<dbReference type="SUPFAM" id="SSF53474">
    <property type="entry name" value="alpha/beta-Hydrolases"/>
    <property type="match status" value="1"/>
</dbReference>
<dbReference type="PRINTS" id="PR00821">
    <property type="entry name" value="TAGLIPASE"/>
</dbReference>
<dbReference type="PANTHER" id="PTHR11610">
    <property type="entry name" value="LIPASE"/>
    <property type="match status" value="1"/>
</dbReference>
<gene>
    <name evidence="8" type="primary">LOC113791206</name>
</gene>
<dbReference type="OrthoDB" id="199913at2759"/>
<evidence type="ECO:0000256" key="3">
    <source>
        <dbReference type="ARBA" id="ARBA00022525"/>
    </source>
</evidence>
<keyword evidence="3" id="KW-0964">Secreted</keyword>
<dbReference type="GO" id="GO:0005615">
    <property type="term" value="C:extracellular space"/>
    <property type="evidence" value="ECO:0007669"/>
    <property type="project" value="TreeGrafter"/>
</dbReference>
<dbReference type="RefSeq" id="XP_027196752.1">
    <property type="nucleotide sequence ID" value="XM_027340951.1"/>
</dbReference>
<evidence type="ECO:0000256" key="4">
    <source>
        <dbReference type="RuleBase" id="RU004262"/>
    </source>
</evidence>
<sequence>MIKEKTTFFICFIGLALANNQQQQQQQSLTLPSSSSSSSSSSIGEIIRQTINQLDSNLTEFYKDSLQKFKFGDQNTTTSEMSTTTNPSLNISALLHLKMPDPWNIETIKPKIVFYKRGQPEFEVDHFADPKQTAQQLNKLGFLQTNRLILITHGFHNNFNTDWLHNYKEKIFNISEQFKLQQTVAILGWGGGADILVFRYRQAASNVLTVGQWLSKYIVTIKQIQPNTTIYGIGHSLGAHVMGIAGRLSHGFDRISGLDPAGPCFEKVENSQTLRASDARLVDVIHTDGYDSKLDPSEWFFPVNHYGSLVPIGTLDFYPNYGYHQPGAGAFTVAGSHLRSLELFEWSITNPNKFLTKQVLISTPDFDDPVDENEPTKYLAEMGYYADQWKLPPLHASTLYYLQTNKEQPWV</sequence>
<evidence type="ECO:0000313" key="8">
    <source>
        <dbReference type="RefSeq" id="XP_027196752.1"/>
    </source>
</evidence>
<dbReference type="InterPro" id="IPR013818">
    <property type="entry name" value="Lipase"/>
</dbReference>
<keyword evidence="7" id="KW-1185">Reference proteome</keyword>
<dbReference type="Proteomes" id="UP000515146">
    <property type="component" value="Unplaced"/>
</dbReference>
<comment type="subcellular location">
    <subcellularLocation>
        <location evidence="1">Secreted</location>
    </subcellularLocation>
</comment>
<organism evidence="7 8">
    <name type="scientific">Dermatophagoides pteronyssinus</name>
    <name type="common">European house dust mite</name>
    <dbReference type="NCBI Taxonomy" id="6956"/>
    <lineage>
        <taxon>Eukaryota</taxon>
        <taxon>Metazoa</taxon>
        <taxon>Ecdysozoa</taxon>
        <taxon>Arthropoda</taxon>
        <taxon>Chelicerata</taxon>
        <taxon>Arachnida</taxon>
        <taxon>Acari</taxon>
        <taxon>Acariformes</taxon>
        <taxon>Sarcoptiformes</taxon>
        <taxon>Astigmata</taxon>
        <taxon>Psoroptidia</taxon>
        <taxon>Analgoidea</taxon>
        <taxon>Pyroglyphidae</taxon>
        <taxon>Dermatophagoidinae</taxon>
        <taxon>Dermatophagoides</taxon>
    </lineage>
</organism>
<accession>A0A6P6XTI5</accession>
<protein>
    <submittedName>
        <fullName evidence="8">Pancreatic triacylglycerol lipase-like</fullName>
    </submittedName>
</protein>
<evidence type="ECO:0000313" key="7">
    <source>
        <dbReference type="Proteomes" id="UP000515146"/>
    </source>
</evidence>
<evidence type="ECO:0000256" key="5">
    <source>
        <dbReference type="SAM" id="SignalP"/>
    </source>
</evidence>
<dbReference type="InterPro" id="IPR000734">
    <property type="entry name" value="TAG_lipase"/>
</dbReference>
<dbReference type="OMA" id="LITHGFH"/>
<feature type="chain" id="PRO_5027768738" evidence="5">
    <location>
        <begin position="19"/>
        <end position="411"/>
    </location>
</feature>
<reference evidence="8" key="1">
    <citation type="submission" date="2025-08" db="UniProtKB">
        <authorList>
            <consortium name="RefSeq"/>
        </authorList>
    </citation>
    <scope>IDENTIFICATION</scope>
    <source>
        <strain evidence="8">Airmid</strain>
    </source>
</reference>
<dbReference type="AlphaFoldDB" id="A0A6P6XTI5"/>
<dbReference type="GO" id="GO:0017171">
    <property type="term" value="F:serine hydrolase activity"/>
    <property type="evidence" value="ECO:0007669"/>
    <property type="project" value="TreeGrafter"/>
</dbReference>
<dbReference type="Gene3D" id="3.40.50.1820">
    <property type="entry name" value="alpha/beta hydrolase"/>
    <property type="match status" value="1"/>
</dbReference>
<evidence type="ECO:0000259" key="6">
    <source>
        <dbReference type="Pfam" id="PF00151"/>
    </source>
</evidence>
<dbReference type="Pfam" id="PF00151">
    <property type="entry name" value="Lipase"/>
    <property type="match status" value="1"/>
</dbReference>
<feature type="domain" description="Lipase" evidence="6">
    <location>
        <begin position="101"/>
        <end position="410"/>
    </location>
</feature>
<keyword evidence="5" id="KW-0732">Signal</keyword>
<evidence type="ECO:0000256" key="2">
    <source>
        <dbReference type="ARBA" id="ARBA00010701"/>
    </source>
</evidence>
<dbReference type="GO" id="GO:0016298">
    <property type="term" value="F:lipase activity"/>
    <property type="evidence" value="ECO:0007669"/>
    <property type="project" value="InterPro"/>
</dbReference>
<comment type="similarity">
    <text evidence="2 4">Belongs to the AB hydrolase superfamily. Lipase family.</text>
</comment>
<dbReference type="GO" id="GO:0016042">
    <property type="term" value="P:lipid catabolic process"/>
    <property type="evidence" value="ECO:0007669"/>
    <property type="project" value="TreeGrafter"/>
</dbReference>
<dbReference type="PANTHER" id="PTHR11610:SF173">
    <property type="entry name" value="LIPASE DOMAIN-CONTAINING PROTEIN-RELATED"/>
    <property type="match status" value="1"/>
</dbReference>
<dbReference type="InterPro" id="IPR029058">
    <property type="entry name" value="AB_hydrolase_fold"/>
</dbReference>
<dbReference type="InParanoid" id="A0A6P6XTI5"/>
<dbReference type="KEGG" id="dpte:113791206"/>
<name>A0A6P6XTI5_DERPT</name>
<feature type="signal peptide" evidence="5">
    <location>
        <begin position="1"/>
        <end position="18"/>
    </location>
</feature>